<evidence type="ECO:0000256" key="2">
    <source>
        <dbReference type="RuleBase" id="RU003616"/>
    </source>
</evidence>
<organism evidence="4 5">
    <name type="scientific">Candidatus Nitrospira nitrificans</name>
    <dbReference type="NCBI Taxonomy" id="1742973"/>
    <lineage>
        <taxon>Bacteria</taxon>
        <taxon>Pseudomonadati</taxon>
        <taxon>Nitrospirota</taxon>
        <taxon>Nitrospiria</taxon>
        <taxon>Nitrospirales</taxon>
        <taxon>Nitrospiraceae</taxon>
        <taxon>Nitrospira</taxon>
    </lineage>
</organism>
<name>A0A0S4LD51_9BACT</name>
<proteinExistence type="inferred from homology"/>
<dbReference type="InterPro" id="IPR002068">
    <property type="entry name" value="A-crystallin/Hsp20_dom"/>
</dbReference>
<comment type="similarity">
    <text evidence="1 2">Belongs to the small heat shock protein (HSP20) family.</text>
</comment>
<dbReference type="STRING" id="1742973.COMA2_20105"/>
<keyword evidence="4" id="KW-0346">Stress response</keyword>
<evidence type="ECO:0000256" key="1">
    <source>
        <dbReference type="PROSITE-ProRule" id="PRU00285"/>
    </source>
</evidence>
<protein>
    <submittedName>
        <fullName evidence="4">Heat shock protein, Hsp20 family</fullName>
    </submittedName>
</protein>
<dbReference type="CDD" id="cd06464">
    <property type="entry name" value="ACD_sHsps-like"/>
    <property type="match status" value="1"/>
</dbReference>
<dbReference type="AlphaFoldDB" id="A0A0S4LD51"/>
<dbReference type="SUPFAM" id="SSF49764">
    <property type="entry name" value="HSP20-like chaperones"/>
    <property type="match status" value="1"/>
</dbReference>
<evidence type="ECO:0000313" key="5">
    <source>
        <dbReference type="Proteomes" id="UP000198736"/>
    </source>
</evidence>
<dbReference type="EMBL" id="CZPZ01000012">
    <property type="protein sequence ID" value="CUS35135.1"/>
    <property type="molecule type" value="Genomic_DNA"/>
</dbReference>
<feature type="domain" description="SHSP" evidence="3">
    <location>
        <begin position="47"/>
        <end position="159"/>
    </location>
</feature>
<reference evidence="5" key="1">
    <citation type="submission" date="2015-10" db="EMBL/GenBank/DDBJ databases">
        <authorList>
            <person name="Luecker S."/>
            <person name="Luecker S."/>
        </authorList>
    </citation>
    <scope>NUCLEOTIDE SEQUENCE [LARGE SCALE GENOMIC DNA]</scope>
</reference>
<sequence length="159" mass="18337">MVMSALTRWDPPTRWNPFKELEEMEKRLSSYFGRTSVPSRGDKQEAITVAEWSPLVDISEDDKEYVIKAEIPEMKKEDIKLNVNDDVLTITGERKYEKEEKGTKYHRVERAYGSFIRSFTLPEDADGSKVNAEYKDGLLKVHLPKSEKAKPKAIEVKIA</sequence>
<dbReference type="PANTHER" id="PTHR11527">
    <property type="entry name" value="HEAT-SHOCK PROTEIN 20 FAMILY MEMBER"/>
    <property type="match status" value="1"/>
</dbReference>
<dbReference type="Proteomes" id="UP000198736">
    <property type="component" value="Unassembled WGS sequence"/>
</dbReference>
<dbReference type="Pfam" id="PF00011">
    <property type="entry name" value="HSP20"/>
    <property type="match status" value="1"/>
</dbReference>
<accession>A0A0S4LD51</accession>
<evidence type="ECO:0000259" key="3">
    <source>
        <dbReference type="PROSITE" id="PS01031"/>
    </source>
</evidence>
<keyword evidence="5" id="KW-1185">Reference proteome</keyword>
<dbReference type="InterPro" id="IPR031107">
    <property type="entry name" value="Small_HSP"/>
</dbReference>
<gene>
    <name evidence="4" type="ORF">COMA2_20105</name>
</gene>
<evidence type="ECO:0000313" key="4">
    <source>
        <dbReference type="EMBL" id="CUS35135.1"/>
    </source>
</evidence>
<dbReference type="PROSITE" id="PS01031">
    <property type="entry name" value="SHSP"/>
    <property type="match status" value="1"/>
</dbReference>
<dbReference type="Gene3D" id="2.60.40.790">
    <property type="match status" value="1"/>
</dbReference>
<dbReference type="InterPro" id="IPR008978">
    <property type="entry name" value="HSP20-like_chaperone"/>
</dbReference>